<proteinExistence type="predicted"/>
<name>A0A067M129_BOTB1</name>
<dbReference type="InParanoid" id="A0A067M129"/>
<evidence type="ECO:0008006" key="3">
    <source>
        <dbReference type="Google" id="ProtNLM"/>
    </source>
</evidence>
<evidence type="ECO:0000313" key="1">
    <source>
        <dbReference type="EMBL" id="KDQ09458.1"/>
    </source>
</evidence>
<accession>A0A067M129</accession>
<organism evidence="1 2">
    <name type="scientific">Botryobasidium botryosum (strain FD-172 SS1)</name>
    <dbReference type="NCBI Taxonomy" id="930990"/>
    <lineage>
        <taxon>Eukaryota</taxon>
        <taxon>Fungi</taxon>
        <taxon>Dikarya</taxon>
        <taxon>Basidiomycota</taxon>
        <taxon>Agaricomycotina</taxon>
        <taxon>Agaricomycetes</taxon>
        <taxon>Cantharellales</taxon>
        <taxon>Botryobasidiaceae</taxon>
        <taxon>Botryobasidium</taxon>
    </lineage>
</organism>
<keyword evidence="2" id="KW-1185">Reference proteome</keyword>
<gene>
    <name evidence="1" type="ORF">BOTBODRAFT_191084</name>
</gene>
<protein>
    <recommendedName>
        <fullName evidence="3">F-box domain-containing protein</fullName>
    </recommendedName>
</protein>
<reference evidence="2" key="1">
    <citation type="journal article" date="2014" name="Proc. Natl. Acad. Sci. U.S.A.">
        <title>Extensive sampling of basidiomycete genomes demonstrates inadequacy of the white-rot/brown-rot paradigm for wood decay fungi.</title>
        <authorList>
            <person name="Riley R."/>
            <person name="Salamov A.A."/>
            <person name="Brown D.W."/>
            <person name="Nagy L.G."/>
            <person name="Floudas D."/>
            <person name="Held B.W."/>
            <person name="Levasseur A."/>
            <person name="Lombard V."/>
            <person name="Morin E."/>
            <person name="Otillar R."/>
            <person name="Lindquist E.A."/>
            <person name="Sun H."/>
            <person name="LaButti K.M."/>
            <person name="Schmutz J."/>
            <person name="Jabbour D."/>
            <person name="Luo H."/>
            <person name="Baker S.E."/>
            <person name="Pisabarro A.G."/>
            <person name="Walton J.D."/>
            <person name="Blanchette R.A."/>
            <person name="Henrissat B."/>
            <person name="Martin F."/>
            <person name="Cullen D."/>
            <person name="Hibbett D.S."/>
            <person name="Grigoriev I.V."/>
        </authorList>
    </citation>
    <scope>NUCLEOTIDE SEQUENCE [LARGE SCALE GENOMIC DNA]</scope>
    <source>
        <strain evidence="2">FD-172 SS1</strain>
    </source>
</reference>
<dbReference type="HOGENOM" id="CLU_039742_1_0_1"/>
<dbReference type="Proteomes" id="UP000027195">
    <property type="component" value="Unassembled WGS sequence"/>
</dbReference>
<evidence type="ECO:0000313" key="2">
    <source>
        <dbReference type="Proteomes" id="UP000027195"/>
    </source>
</evidence>
<dbReference type="AlphaFoldDB" id="A0A067M129"/>
<sequence length="466" mass="52782">MSLLDLNHDILLGICSLFKTRKSLLELALTCRTLHSVVIPAFLYERLDFPHHLDNPTSLVRFRSFVDAIRAADSVAAGAIRHIEVPDTECLHSFWVESIPSMRNLCSVTIPEWVDPFLPLILKQLSAMPHLHTLSLDVESYDCLGPLRELSGLRSLSVFLIEAAELTLDSALGVVLLNSRDTLTILSLENFEWQIPTCSAAMGELVWPNVVELDIWNNNEDSPMMDLNLTHHFPSVRQFGCTESMRWDRPFNAPFISRLLSLDAPLHLVTFAKGIGAPLRRIVVYAPDEYVELNSYLPPNIRSVTFDFGITRTVDALRQLEGLAAVFHKVTYLAVDYQLQDQLDSSDVIAKESALQSLSNLSVECLSLPWPLSKGKDLDRHEDRHSHMQEFAAAAFQLMPSLQFAALHSVYDHTTYWRRTVGAEGILSQSGFSQVSDEEGPDYLDYYEWRWRDQPEYTSELDADHP</sequence>
<dbReference type="EMBL" id="KL198078">
    <property type="protein sequence ID" value="KDQ09458.1"/>
    <property type="molecule type" value="Genomic_DNA"/>
</dbReference>